<feature type="region of interest" description="Disordered" evidence="1">
    <location>
        <begin position="1"/>
        <end position="34"/>
    </location>
</feature>
<evidence type="ECO:0000256" key="1">
    <source>
        <dbReference type="SAM" id="MobiDB-lite"/>
    </source>
</evidence>
<protein>
    <submittedName>
        <fullName evidence="2">Uncharacterized protein</fullName>
    </submittedName>
</protein>
<feature type="compositionally biased region" description="Basic and acidic residues" evidence="1">
    <location>
        <begin position="1"/>
        <end position="25"/>
    </location>
</feature>
<dbReference type="Proteomes" id="UP001589789">
    <property type="component" value="Unassembled WGS sequence"/>
</dbReference>
<comment type="caution">
    <text evidence="2">The sequence shown here is derived from an EMBL/GenBank/DDBJ whole genome shotgun (WGS) entry which is preliminary data.</text>
</comment>
<dbReference type="RefSeq" id="WP_377051527.1">
    <property type="nucleotide sequence ID" value="NZ_JBHLVZ010000037.1"/>
</dbReference>
<dbReference type="EMBL" id="JBHLVZ010000037">
    <property type="protein sequence ID" value="MFC0386760.1"/>
    <property type="molecule type" value="Genomic_DNA"/>
</dbReference>
<sequence>MERARNRIHDEVIYEHPESIGHTETETAENDASLEGVDVSQWLTPLSDEDIDAWADHSASLGMFENAYSEDLLEITDKEELAVLRRLLSF</sequence>
<organism evidence="2 3">
    <name type="scientific">Muricoccus vinaceus</name>
    <dbReference type="NCBI Taxonomy" id="424704"/>
    <lineage>
        <taxon>Bacteria</taxon>
        <taxon>Pseudomonadati</taxon>
        <taxon>Pseudomonadota</taxon>
        <taxon>Alphaproteobacteria</taxon>
        <taxon>Acetobacterales</taxon>
        <taxon>Roseomonadaceae</taxon>
        <taxon>Muricoccus</taxon>
    </lineage>
</organism>
<evidence type="ECO:0000313" key="2">
    <source>
        <dbReference type="EMBL" id="MFC0386760.1"/>
    </source>
</evidence>
<evidence type="ECO:0000313" key="3">
    <source>
        <dbReference type="Proteomes" id="UP001589789"/>
    </source>
</evidence>
<reference evidence="2 3" key="1">
    <citation type="submission" date="2024-09" db="EMBL/GenBank/DDBJ databases">
        <authorList>
            <person name="Sun Q."/>
            <person name="Mori K."/>
        </authorList>
    </citation>
    <scope>NUCLEOTIDE SEQUENCE [LARGE SCALE GENOMIC DNA]</scope>
    <source>
        <strain evidence="2 3">CCM 7468</strain>
    </source>
</reference>
<gene>
    <name evidence="2" type="ORF">ACFFIC_14565</name>
</gene>
<name>A0ABV6IT42_9PROT</name>
<keyword evidence="3" id="KW-1185">Reference proteome</keyword>
<accession>A0ABV6IT42</accession>
<proteinExistence type="predicted"/>